<proteinExistence type="predicted"/>
<feature type="compositionally biased region" description="Basic and acidic residues" evidence="1">
    <location>
        <begin position="664"/>
        <end position="677"/>
    </location>
</feature>
<dbReference type="Pfam" id="PF24519">
    <property type="entry name" value="Ig-like_Pom152_1"/>
    <property type="match status" value="1"/>
</dbReference>
<evidence type="ECO:0000259" key="5">
    <source>
        <dbReference type="Pfam" id="PF24312"/>
    </source>
</evidence>
<dbReference type="Proteomes" id="UP000567179">
    <property type="component" value="Unassembled WGS sequence"/>
</dbReference>
<keyword evidence="2" id="KW-1133">Transmembrane helix</keyword>
<feature type="domain" description="Nucleoporin POM152 Ig-like" evidence="5">
    <location>
        <begin position="847"/>
        <end position="932"/>
    </location>
</feature>
<evidence type="ECO:0000259" key="6">
    <source>
        <dbReference type="Pfam" id="PF24519"/>
    </source>
</evidence>
<evidence type="ECO:0000259" key="4">
    <source>
        <dbReference type="Pfam" id="PF24097"/>
    </source>
</evidence>
<feature type="compositionally biased region" description="Low complexity" evidence="1">
    <location>
        <begin position="450"/>
        <end position="464"/>
    </location>
</feature>
<feature type="region of interest" description="Disordered" evidence="1">
    <location>
        <begin position="657"/>
        <end position="677"/>
    </location>
</feature>
<feature type="compositionally biased region" description="Acidic residues" evidence="1">
    <location>
        <begin position="243"/>
        <end position="257"/>
    </location>
</feature>
<dbReference type="InterPro" id="IPR056540">
    <property type="entry name" value="TMD_POM152"/>
</dbReference>
<dbReference type="InterPro" id="IPR056542">
    <property type="entry name" value="Ig-like_POM152_1st"/>
</dbReference>
<comment type="caution">
    <text evidence="8">The sequence shown here is derived from an EMBL/GenBank/DDBJ whole genome shotgun (WGS) entry which is preliminary data.</text>
</comment>
<name>A0A8H5AXB7_9AGAR</name>
<sequence length="1361" mass="148150">MSAAPKPKPPPNPLIPEKYLDVPSQRLYYLSLGLLCQAIKTLDFIVSFAYGGDHMATCRKWLLVDFLYIVILSQLRIPRLEYKTPSVMLQIALLWLIDGLLFGGISINLPVFWGTGLSLSAGLPGFGIRDVISPLTFGLISSTGDKDGHLLGQHTVRMSPISTAHLNPQNQNYCLSPSVGHVLVPIVLNNTQLAGLRYSIAPLGSQGKVEVHDINAKELKVMEQAYRDRMKLLAQPTARSTDDYDYDEYDDDDEESERQDAHANLGHTQSLAHLMLTKPGIVRLERAVDATGATARLVMADTLVVPCPTVSFAADEGPALEPVRCAHGRTDPQLRIKVGGVPPLSLRWMRTINGQREQFVVEGIEGEQARGAQREEDAGTLETTRDVVTGRPRVPSPQTVTIPLSIALEEPGTYLYALEEITDGVGNTLRVGIDTPAAAPASADVGGGTSFFSSSSSSSSSASSSGGGSHGRLEDVTKSRTTRSFVVLQKPAVSFAFCSLDAPASLLIGKSTNLMLRAANVDAFDAPLEVELAYEPAAHSADNDTKAGKKSSKSKSKKSSDATSKAGRQIIKLSAQDARYEVQVAQPGDYRIASVKGKYCTGTVLAPDACRVVQKPLPSAEIEWKRIHECSGDTGVSASLVLHGTPPFQVYYRMQREPSATDSSNHRHGDGGSESRELAKTFTSARGELVLQPPRSGKYTFSIVAVSDANYKKVEIKGPSIDQEIHPLAAAEFVGAGGDSSSSSGGGGRGKKIMSMCTGESVDVSLALSGTAPWTVELQVIGARHAEVMQVQGIKDSRTTVQVPIPKELRTNSGSFEIDLVSVEDASRCKQPISVPGIQVKVKRTVPTVQFYGRPEDRHVTVTENDKASLPLRLTGDKPWHVTYKNQRTGATRTATFHDQNANIQVADKGTYEIISVKDSQCPGNVITEASTFGVDWVPRPSAKLSSSVDAFRESYNGSYILKSICEGVNDHVDLDLTGRPPFQIMYNIAQNSDNGGTKIVGQPTFNSIQPRTRFQLQTSTPGRMYYEVKQVGDTAYPLSKTREMVIPRAERLLFEQQVFVRPSARFRNRNRLTYCLHDSLVVTPDAGAADGSIMLEGTPPFTVDVSIKNIGASATEIRTLHIPSNTWKIDIPSYTFSSIGPHLLSIEKVVDSSSCEQAALDPLYRSIWLDVAETAAIIPFERREDICVGDVTQFQLEGIPPWTIGYKVNGRTHTQEAKTSPFSIQQQQSGTFVVSSIAHQQKMCKAVVTDLKFNIHALPSAKVGHGERIFQDIHEGDQAEIVFTLIGEPPFTFTYQRSELSTKKGVMGKVLETHTVSRVQTHEYSIFSALEGTWTVTSISDKYCRYPPAQPDSLAVEKLK</sequence>
<dbReference type="Pfam" id="PF24527">
    <property type="entry name" value="Ig-like_Pom152_9"/>
    <property type="match status" value="1"/>
</dbReference>
<dbReference type="Pfam" id="PF24097">
    <property type="entry name" value="TMD_POM152"/>
    <property type="match status" value="1"/>
</dbReference>
<feature type="compositionally biased region" description="Basic residues" evidence="1">
    <location>
        <begin position="548"/>
        <end position="557"/>
    </location>
</feature>
<accession>A0A8H5AXB7</accession>
<feature type="region of interest" description="Disordered" evidence="1">
    <location>
        <begin position="449"/>
        <end position="476"/>
    </location>
</feature>
<evidence type="ECO:0000256" key="2">
    <source>
        <dbReference type="SAM" id="Phobius"/>
    </source>
</evidence>
<keyword evidence="9" id="KW-1185">Reference proteome</keyword>
<dbReference type="EMBL" id="JAACJJ010000056">
    <property type="protein sequence ID" value="KAF5312588.1"/>
    <property type="molecule type" value="Genomic_DNA"/>
</dbReference>
<evidence type="ECO:0000256" key="1">
    <source>
        <dbReference type="SAM" id="MobiDB-lite"/>
    </source>
</evidence>
<dbReference type="InterPro" id="IPR056544">
    <property type="entry name" value="Ig_POM152"/>
</dbReference>
<dbReference type="OrthoDB" id="5529162at2759"/>
<evidence type="ECO:0000313" key="8">
    <source>
        <dbReference type="EMBL" id="KAF5312588.1"/>
    </source>
</evidence>
<dbReference type="PANTHER" id="PTHR28206">
    <property type="entry name" value="NUCLEOPORIN POM152"/>
    <property type="match status" value="1"/>
</dbReference>
<feature type="domain" description="Nucleoporin POM152 N-terminal transmembrane" evidence="4">
    <location>
        <begin position="21"/>
        <end position="106"/>
    </location>
</feature>
<feature type="domain" description="Nucleoporin POM152 ninth Ig-like" evidence="7">
    <location>
        <begin position="1177"/>
        <end position="1248"/>
    </location>
</feature>
<dbReference type="InterPro" id="IPR056543">
    <property type="entry name" value="Ig-like_POM152_9th"/>
</dbReference>
<evidence type="ECO:0000259" key="3">
    <source>
        <dbReference type="Pfam" id="PF23664"/>
    </source>
</evidence>
<dbReference type="InterPro" id="IPR037701">
    <property type="entry name" value="Pom152"/>
</dbReference>
<feature type="transmembrane region" description="Helical" evidence="2">
    <location>
        <begin position="27"/>
        <end position="49"/>
    </location>
</feature>
<organism evidence="8 9">
    <name type="scientific">Psilocybe cf. subviscida</name>
    <dbReference type="NCBI Taxonomy" id="2480587"/>
    <lineage>
        <taxon>Eukaryota</taxon>
        <taxon>Fungi</taxon>
        <taxon>Dikarya</taxon>
        <taxon>Basidiomycota</taxon>
        <taxon>Agaricomycotina</taxon>
        <taxon>Agaricomycetes</taxon>
        <taxon>Agaricomycetidae</taxon>
        <taxon>Agaricales</taxon>
        <taxon>Agaricineae</taxon>
        <taxon>Strophariaceae</taxon>
        <taxon>Psilocybe</taxon>
    </lineage>
</organism>
<reference evidence="8 9" key="1">
    <citation type="journal article" date="2020" name="ISME J.">
        <title>Uncovering the hidden diversity of litter-decomposition mechanisms in mushroom-forming fungi.</title>
        <authorList>
            <person name="Floudas D."/>
            <person name="Bentzer J."/>
            <person name="Ahren D."/>
            <person name="Johansson T."/>
            <person name="Persson P."/>
            <person name="Tunlid A."/>
        </authorList>
    </citation>
    <scope>NUCLEOTIDE SEQUENCE [LARGE SCALE GENOMIC DNA]</scope>
    <source>
        <strain evidence="8 9">CBS 101986</strain>
    </source>
</reference>
<dbReference type="GO" id="GO:0006606">
    <property type="term" value="P:protein import into nucleus"/>
    <property type="evidence" value="ECO:0007669"/>
    <property type="project" value="TreeGrafter"/>
</dbReference>
<dbReference type="GO" id="GO:0006999">
    <property type="term" value="P:nuclear pore organization"/>
    <property type="evidence" value="ECO:0007669"/>
    <property type="project" value="TreeGrafter"/>
</dbReference>
<feature type="region of interest" description="Disordered" evidence="1">
    <location>
        <begin position="237"/>
        <end position="261"/>
    </location>
</feature>
<protein>
    <recommendedName>
        <fullName evidence="10">Ig-like domain-containing protein</fullName>
    </recommendedName>
</protein>
<feature type="region of interest" description="Disordered" evidence="1">
    <location>
        <begin position="539"/>
        <end position="566"/>
    </location>
</feature>
<dbReference type="Pfam" id="PF24312">
    <property type="entry name" value="Ig-like_POM152"/>
    <property type="match status" value="2"/>
</dbReference>
<feature type="domain" description="Nucleoporin POM152 Ig-like" evidence="5">
    <location>
        <begin position="490"/>
        <end position="610"/>
    </location>
</feature>
<feature type="transmembrane region" description="Helical" evidence="2">
    <location>
        <begin position="89"/>
        <end position="113"/>
    </location>
</feature>
<keyword evidence="2" id="KW-0472">Membrane</keyword>
<dbReference type="GO" id="GO:0017056">
    <property type="term" value="F:structural constituent of nuclear pore"/>
    <property type="evidence" value="ECO:0007669"/>
    <property type="project" value="InterPro"/>
</dbReference>
<dbReference type="GO" id="GO:0070762">
    <property type="term" value="C:nuclear pore transmembrane ring"/>
    <property type="evidence" value="ECO:0007669"/>
    <property type="project" value="TreeGrafter"/>
</dbReference>
<evidence type="ECO:0008006" key="10">
    <source>
        <dbReference type="Google" id="ProtNLM"/>
    </source>
</evidence>
<evidence type="ECO:0000259" key="7">
    <source>
        <dbReference type="Pfam" id="PF24527"/>
    </source>
</evidence>
<feature type="domain" description="Nucleoporin POM152 immunoglobulin-like" evidence="3">
    <location>
        <begin position="966"/>
        <end position="1041"/>
    </location>
</feature>
<feature type="domain" description="Nucleoporin POM152 first Ig-like" evidence="6">
    <location>
        <begin position="163"/>
        <end position="304"/>
    </location>
</feature>
<keyword evidence="2" id="KW-0812">Transmembrane</keyword>
<evidence type="ECO:0000313" key="9">
    <source>
        <dbReference type="Proteomes" id="UP000567179"/>
    </source>
</evidence>
<feature type="domain" description="Nucleoporin POM152 immunoglobulin-like" evidence="3">
    <location>
        <begin position="614"/>
        <end position="729"/>
    </location>
</feature>
<gene>
    <name evidence="8" type="ORF">D9619_002794</name>
</gene>
<dbReference type="PANTHER" id="PTHR28206:SF1">
    <property type="entry name" value="NUCLEOPORIN POM152"/>
    <property type="match status" value="1"/>
</dbReference>
<dbReference type="InterPro" id="IPR056541">
    <property type="entry name" value="Ig-like_POM152"/>
</dbReference>
<dbReference type="Pfam" id="PF23664">
    <property type="entry name" value="Ig_Pom152"/>
    <property type="match status" value="2"/>
</dbReference>